<accession>A0A0N1H5V4</accession>
<dbReference type="RefSeq" id="XP_017996480.1">
    <property type="nucleotide sequence ID" value="XM_018144540.1"/>
</dbReference>
<feature type="transmembrane region" description="Helical" evidence="7">
    <location>
        <begin position="569"/>
        <end position="587"/>
    </location>
</feature>
<feature type="region of interest" description="Disordered" evidence="6">
    <location>
        <begin position="461"/>
        <end position="484"/>
    </location>
</feature>
<feature type="region of interest" description="Disordered" evidence="6">
    <location>
        <begin position="322"/>
        <end position="363"/>
    </location>
</feature>
<gene>
    <name evidence="9" type="ORF">AB675_4403</name>
</gene>
<feature type="transmembrane region" description="Helical" evidence="7">
    <location>
        <begin position="248"/>
        <end position="270"/>
    </location>
</feature>
<evidence type="ECO:0000256" key="7">
    <source>
        <dbReference type="SAM" id="Phobius"/>
    </source>
</evidence>
<feature type="transmembrane region" description="Helical" evidence="7">
    <location>
        <begin position="543"/>
        <end position="563"/>
    </location>
</feature>
<dbReference type="OrthoDB" id="5966927at2759"/>
<organism evidence="9 10">
    <name type="scientific">Cyphellophora attinorum</name>
    <dbReference type="NCBI Taxonomy" id="1664694"/>
    <lineage>
        <taxon>Eukaryota</taxon>
        <taxon>Fungi</taxon>
        <taxon>Dikarya</taxon>
        <taxon>Ascomycota</taxon>
        <taxon>Pezizomycotina</taxon>
        <taxon>Eurotiomycetes</taxon>
        <taxon>Chaetothyriomycetidae</taxon>
        <taxon>Chaetothyriales</taxon>
        <taxon>Cyphellophoraceae</taxon>
        <taxon>Cyphellophora</taxon>
    </lineage>
</organism>
<keyword evidence="4 7" id="KW-0472">Membrane</keyword>
<evidence type="ECO:0000313" key="9">
    <source>
        <dbReference type="EMBL" id="KPI36517.1"/>
    </source>
</evidence>
<dbReference type="GO" id="GO:0044732">
    <property type="term" value="C:mitotic spindle pole body"/>
    <property type="evidence" value="ECO:0007669"/>
    <property type="project" value="TreeGrafter"/>
</dbReference>
<dbReference type="AlphaFoldDB" id="A0A0N1H5V4"/>
<evidence type="ECO:0000256" key="5">
    <source>
        <dbReference type="ARBA" id="ARBA00023242"/>
    </source>
</evidence>
<dbReference type="VEuPathDB" id="FungiDB:AB675_4403"/>
<evidence type="ECO:0000259" key="8">
    <source>
        <dbReference type="Pfam" id="PF09779"/>
    </source>
</evidence>
<feature type="transmembrane region" description="Helical" evidence="7">
    <location>
        <begin position="217"/>
        <end position="236"/>
    </location>
</feature>
<keyword evidence="2 7" id="KW-0812">Transmembrane</keyword>
<dbReference type="InterPro" id="IPR042321">
    <property type="entry name" value="Ima1"/>
</dbReference>
<dbReference type="GO" id="GO:0034992">
    <property type="term" value="C:microtubule organizing center attachment site"/>
    <property type="evidence" value="ECO:0007669"/>
    <property type="project" value="TreeGrafter"/>
</dbReference>
<sequence length="603" mass="66478">MPVALRRRLHCHYCGRRSAQTHLRTFKCENCEAVNHLDENGDIKDPPTTAAATPTRYANPQPFRTSSIFCATCIKNQEIVERLIANYVPDERDSKYRAAMAGLPEYKERLHRDYPQCCANCEPRARAQMAAATRAAAAENLRVQVQKSKLKRAASMIDFRALIVGCARLGYFASIIVQLLWHYFGSQATSAETYRGPAQCFAEWPAPKNCYDGVRDLVPYALALGIFCIWWNPAWAEKLRAREGWLVGLGRFYTLQIAILVLRVAAWVKVPSANISHQQRTTVHAMLLIVLTTLTGYSMTVIRLNTPPPIDWSYEPPHCSLASPQRQNLRPWQPPTPPVEDEDAMDWAPSQNFQPRPEPAPRVPEPSPFFGKLPALGRGMNETLEPKQPIGIPPGFFDNRGPLLEQRRASIPAPMAEPSFFPTSVDTGLESLFGSVFSLGSDRQSASSNSTYASTAFAQPAATPRAANSQQRRPPPVYHTPRAAAPASTVDSVSTTFSLIISVFLLGLWLISERLLIAFPNLRLYILGSATLLPMIRLVMDRAIWSGVYAGVMGLLAVSIVAGTVPEDTAFSAGATLLALDVLGVLASKTRGAIMSSQGRQYL</sequence>
<evidence type="ECO:0000256" key="3">
    <source>
        <dbReference type="ARBA" id="ARBA00022989"/>
    </source>
</evidence>
<keyword evidence="3 7" id="KW-1133">Transmembrane helix</keyword>
<dbReference type="GO" id="GO:0071765">
    <property type="term" value="P:nuclear inner membrane organization"/>
    <property type="evidence" value="ECO:0007669"/>
    <property type="project" value="InterPro"/>
</dbReference>
<evidence type="ECO:0000313" key="10">
    <source>
        <dbReference type="Proteomes" id="UP000038010"/>
    </source>
</evidence>
<comment type="subcellular location">
    <subcellularLocation>
        <location evidence="1">Nucleus inner membrane</location>
        <topology evidence="1">Multi-pass membrane protein</topology>
    </subcellularLocation>
</comment>
<dbReference type="InterPro" id="IPR018617">
    <property type="entry name" value="Ima1_N"/>
</dbReference>
<evidence type="ECO:0000256" key="6">
    <source>
        <dbReference type="SAM" id="MobiDB-lite"/>
    </source>
</evidence>
<name>A0A0N1H5V4_9EURO</name>
<dbReference type="STRING" id="1664694.A0A0N1H5V4"/>
<dbReference type="EMBL" id="LFJN01000030">
    <property type="protein sequence ID" value="KPI36517.1"/>
    <property type="molecule type" value="Genomic_DNA"/>
</dbReference>
<reference evidence="9 10" key="1">
    <citation type="submission" date="2015-06" db="EMBL/GenBank/DDBJ databases">
        <title>Draft genome of the ant-associated black yeast Phialophora attae CBS 131958.</title>
        <authorList>
            <person name="Moreno L.F."/>
            <person name="Stielow B.J."/>
            <person name="de Hoog S."/>
            <person name="Vicente V.A."/>
            <person name="Weiss V.A."/>
            <person name="de Vries M."/>
            <person name="Cruz L.M."/>
            <person name="Souza E.M."/>
        </authorList>
    </citation>
    <scope>NUCLEOTIDE SEQUENCE [LARGE SCALE GENOMIC DNA]</scope>
    <source>
        <strain evidence="9 10">CBS 131958</strain>
    </source>
</reference>
<dbReference type="GO" id="GO:0005637">
    <property type="term" value="C:nuclear inner membrane"/>
    <property type="evidence" value="ECO:0007669"/>
    <property type="project" value="UniProtKB-SubCell"/>
</dbReference>
<feature type="transmembrane region" description="Helical" evidence="7">
    <location>
        <begin position="159"/>
        <end position="181"/>
    </location>
</feature>
<feature type="transmembrane region" description="Helical" evidence="7">
    <location>
        <begin position="492"/>
        <end position="511"/>
    </location>
</feature>
<feature type="transmembrane region" description="Helical" evidence="7">
    <location>
        <begin position="517"/>
        <end position="536"/>
    </location>
</feature>
<keyword evidence="5" id="KW-0539">Nucleus</keyword>
<dbReference type="GeneID" id="28736420"/>
<evidence type="ECO:0000256" key="2">
    <source>
        <dbReference type="ARBA" id="ARBA00022692"/>
    </source>
</evidence>
<dbReference type="PANTHER" id="PTHR28538:SF1">
    <property type="entry name" value="INTEGRAL INNER NUCLEAR MEMBRANE PROTEIN IMA1"/>
    <property type="match status" value="1"/>
</dbReference>
<comment type="caution">
    <text evidence="9">The sequence shown here is derived from an EMBL/GenBank/DDBJ whole genome shotgun (WGS) entry which is preliminary data.</text>
</comment>
<protein>
    <submittedName>
        <fullName evidence="9">Integral inner nuclear membrane protein ima1</fullName>
    </submittedName>
</protein>
<keyword evidence="10" id="KW-1185">Reference proteome</keyword>
<dbReference type="GO" id="GO:0034506">
    <property type="term" value="C:chromosome, centromeric core domain"/>
    <property type="evidence" value="ECO:0007669"/>
    <property type="project" value="TreeGrafter"/>
</dbReference>
<evidence type="ECO:0000256" key="4">
    <source>
        <dbReference type="ARBA" id="ARBA00023136"/>
    </source>
</evidence>
<dbReference type="Proteomes" id="UP000038010">
    <property type="component" value="Unassembled WGS sequence"/>
</dbReference>
<dbReference type="PANTHER" id="PTHR28538">
    <property type="entry name" value="INTEGRAL INNER NUCLEAR MEMBRANE PROTEIN IMA1"/>
    <property type="match status" value="1"/>
</dbReference>
<feature type="transmembrane region" description="Helical" evidence="7">
    <location>
        <begin position="282"/>
        <end position="302"/>
    </location>
</feature>
<feature type="domain" description="Ima1 N-terminal" evidence="8">
    <location>
        <begin position="9"/>
        <end position="124"/>
    </location>
</feature>
<proteinExistence type="predicted"/>
<dbReference type="Pfam" id="PF09779">
    <property type="entry name" value="Ima1_N"/>
    <property type="match status" value="1"/>
</dbReference>
<evidence type="ECO:0000256" key="1">
    <source>
        <dbReference type="ARBA" id="ARBA00004473"/>
    </source>
</evidence>